<dbReference type="GO" id="GO:0003735">
    <property type="term" value="F:structural constituent of ribosome"/>
    <property type="evidence" value="ECO:0007669"/>
    <property type="project" value="InterPro"/>
</dbReference>
<dbReference type="PROSITE" id="PS50889">
    <property type="entry name" value="S4"/>
    <property type="match status" value="1"/>
</dbReference>
<dbReference type="AlphaFoldDB" id="A0A075GH20"/>
<name>A0A075GH20_9EURY</name>
<dbReference type="NCBIfam" id="NF003139">
    <property type="entry name" value="PRK04051.1"/>
    <property type="match status" value="1"/>
</dbReference>
<evidence type="ECO:0000256" key="2">
    <source>
        <dbReference type="ARBA" id="ARBA00022730"/>
    </source>
</evidence>
<dbReference type="SUPFAM" id="SSF55174">
    <property type="entry name" value="Alpha-L RNA-binding motif"/>
    <property type="match status" value="1"/>
</dbReference>
<evidence type="ECO:0000259" key="8">
    <source>
        <dbReference type="SMART" id="SM01390"/>
    </source>
</evidence>
<dbReference type="InterPro" id="IPR002942">
    <property type="entry name" value="S4_RNA-bd"/>
</dbReference>
<dbReference type="GO" id="GO:0015935">
    <property type="term" value="C:small ribosomal subunit"/>
    <property type="evidence" value="ECO:0007669"/>
    <property type="project" value="InterPro"/>
</dbReference>
<proteinExistence type="inferred from homology"/>
<feature type="domain" description="Small ribosomal subunit protein uS4 N-terminal" evidence="8">
    <location>
        <begin position="5"/>
        <end position="105"/>
    </location>
</feature>
<dbReference type="InterPro" id="IPR001912">
    <property type="entry name" value="Ribosomal_uS4_N"/>
</dbReference>
<evidence type="ECO:0000256" key="1">
    <source>
        <dbReference type="ARBA" id="ARBA00007465"/>
    </source>
</evidence>
<dbReference type="InterPro" id="IPR005710">
    <property type="entry name" value="Ribosomal_uS4_euk/arc"/>
</dbReference>
<dbReference type="Gene3D" id="3.10.290.10">
    <property type="entry name" value="RNA-binding S4 domain"/>
    <property type="match status" value="1"/>
</dbReference>
<feature type="domain" description="RNA-binding S4" evidence="7">
    <location>
        <begin position="106"/>
        <end position="168"/>
    </location>
</feature>
<dbReference type="PANTHER" id="PTHR11831:SF5">
    <property type="entry name" value="40S RIBOSOMAL PROTEIN S9"/>
    <property type="match status" value="1"/>
</dbReference>
<dbReference type="GO" id="GO:0042274">
    <property type="term" value="P:ribosomal small subunit biogenesis"/>
    <property type="evidence" value="ECO:0007669"/>
    <property type="project" value="TreeGrafter"/>
</dbReference>
<keyword evidence="4 6" id="KW-0689">Ribosomal protein</keyword>
<dbReference type="SMART" id="SM00363">
    <property type="entry name" value="S4"/>
    <property type="match status" value="1"/>
</dbReference>
<dbReference type="InterPro" id="IPR036986">
    <property type="entry name" value="S4_RNA-bd_sf"/>
</dbReference>
<comment type="subunit">
    <text evidence="6">Part of the 30S ribosomal subunit. Contacts protein S5. The interaction surface between S4 and S5 is involved in control of translational fidelity.</text>
</comment>
<evidence type="ECO:0000259" key="7">
    <source>
        <dbReference type="SMART" id="SM00363"/>
    </source>
</evidence>
<reference evidence="9" key="1">
    <citation type="journal article" date="2014" name="Genome Biol. Evol.">
        <title>Pangenome evidence for extensive interdomain horizontal transfer affecting lineage core and shell genes in uncultured planktonic thaumarchaeota and euryarchaeota.</title>
        <authorList>
            <person name="Deschamps P."/>
            <person name="Zivanovic Y."/>
            <person name="Moreira D."/>
            <person name="Rodriguez-Valera F."/>
            <person name="Lopez-Garcia P."/>
        </authorList>
    </citation>
    <scope>NUCLEOTIDE SEQUENCE</scope>
</reference>
<comment type="function">
    <text evidence="6">With S5 and S12 plays an important role in translational accuracy.</text>
</comment>
<dbReference type="EMBL" id="KF900606">
    <property type="protein sequence ID" value="AIF00913.1"/>
    <property type="molecule type" value="Genomic_DNA"/>
</dbReference>
<keyword evidence="5 6" id="KW-0687">Ribonucleoprotein</keyword>
<dbReference type="GO" id="GO:0019843">
    <property type="term" value="F:rRNA binding"/>
    <property type="evidence" value="ECO:0007669"/>
    <property type="project" value="UniProtKB-UniRule"/>
</dbReference>
<evidence type="ECO:0000256" key="5">
    <source>
        <dbReference type="ARBA" id="ARBA00023274"/>
    </source>
</evidence>
<dbReference type="NCBIfam" id="TIGR01018">
    <property type="entry name" value="uS4_arch"/>
    <property type="match status" value="1"/>
</dbReference>
<dbReference type="CDD" id="cd00165">
    <property type="entry name" value="S4"/>
    <property type="match status" value="1"/>
</dbReference>
<protein>
    <recommendedName>
        <fullName evidence="6">Small ribosomal subunit protein uS4</fullName>
    </recommendedName>
</protein>
<dbReference type="Pfam" id="PF01479">
    <property type="entry name" value="S4"/>
    <property type="match status" value="1"/>
</dbReference>
<dbReference type="GO" id="GO:0006412">
    <property type="term" value="P:translation"/>
    <property type="evidence" value="ECO:0007669"/>
    <property type="project" value="UniProtKB-UniRule"/>
</dbReference>
<comment type="similarity">
    <text evidence="1 6">Belongs to the universal ribosomal protein uS4 family.</text>
</comment>
<dbReference type="InterPro" id="IPR022802">
    <property type="entry name" value="Ribosomal_uS4_arc"/>
</dbReference>
<keyword evidence="3 6" id="KW-0694">RNA-binding</keyword>
<evidence type="ECO:0000256" key="3">
    <source>
        <dbReference type="ARBA" id="ARBA00022884"/>
    </source>
</evidence>
<sequence>MGHPKFSRRAWQGPKHPWQSDRIEEERALITNYGLRNHREIWKARSKLRRWRNNAMKLIGRVDSSAGHYSREKDDLITSLQRRGLLPDGATIDDVLRLTVEHVLARRLQSQVYYKGLASSPNQARQLLIHGHVVIGDQVMTVPGYILTREEEEGLQYNPNSTISNPEHAMRQEIDQIRAGAEYETSDSEVALESDSDAPSVEEVAEIAAAVAAAPGGKEAGGEA</sequence>
<dbReference type="HAMAP" id="MF_01306_A">
    <property type="entry name" value="Ribosomal_uS4_A"/>
    <property type="match status" value="1"/>
</dbReference>
<organism evidence="9">
    <name type="scientific">uncultured marine group II/III euryarchaeote KM3_13_G01</name>
    <dbReference type="NCBI Taxonomy" id="1457873"/>
    <lineage>
        <taxon>Archaea</taxon>
        <taxon>Methanobacteriati</taxon>
        <taxon>Methanobacteriota</taxon>
        <taxon>environmental samples</taxon>
    </lineage>
</organism>
<dbReference type="PANTHER" id="PTHR11831">
    <property type="entry name" value="30S 40S RIBOSOMAL PROTEIN"/>
    <property type="match status" value="1"/>
</dbReference>
<dbReference type="InterPro" id="IPR022801">
    <property type="entry name" value="Ribosomal_uS4"/>
</dbReference>
<dbReference type="SMART" id="SM01390">
    <property type="entry name" value="Ribosomal_S4"/>
    <property type="match status" value="1"/>
</dbReference>
<gene>
    <name evidence="9" type="primary">RP-S4</name>
    <name evidence="6" type="synonym">rps4</name>
    <name evidence="9" type="synonym">rpsD</name>
</gene>
<keyword evidence="2 6" id="KW-0699">rRNA-binding</keyword>
<accession>A0A075GH20</accession>
<comment type="function">
    <text evidence="6">One of the primary rRNA binding proteins, it binds directly to 16S rRNA where it nucleates assembly of the body of the 30S subunit.</text>
</comment>
<evidence type="ECO:0000313" key="9">
    <source>
        <dbReference type="EMBL" id="AIF00913.1"/>
    </source>
</evidence>
<evidence type="ECO:0000256" key="4">
    <source>
        <dbReference type="ARBA" id="ARBA00022980"/>
    </source>
</evidence>
<evidence type="ECO:0000256" key="6">
    <source>
        <dbReference type="HAMAP-Rule" id="MF_01306"/>
    </source>
</evidence>